<feature type="transmembrane region" description="Helical" evidence="6">
    <location>
        <begin position="28"/>
        <end position="49"/>
    </location>
</feature>
<comment type="subcellular location">
    <subcellularLocation>
        <location evidence="1">Membrane</location>
        <topology evidence="1">Multi-pass membrane protein</topology>
    </subcellularLocation>
</comment>
<sequence>HTITGAIVGVGAVKRLSAVRWGVTVNLVWAWILTIPVSGVLAALFYLFISLFR</sequence>
<dbReference type="EMBL" id="SNRY01001030">
    <property type="protein sequence ID" value="KAA6334143.1"/>
    <property type="molecule type" value="Genomic_DNA"/>
</dbReference>
<feature type="non-terminal residue" evidence="8">
    <location>
        <position position="1"/>
    </location>
</feature>
<dbReference type="AlphaFoldDB" id="A0A5J4RM14"/>
<comment type="caution">
    <text evidence="8">The sequence shown here is derived from an EMBL/GenBank/DDBJ whole genome shotgun (WGS) entry which is preliminary data.</text>
</comment>
<dbReference type="EMBL" id="SNRY01009103">
    <property type="protein sequence ID" value="KAA6307531.1"/>
    <property type="molecule type" value="Genomic_DNA"/>
</dbReference>
<evidence type="ECO:0000256" key="6">
    <source>
        <dbReference type="SAM" id="Phobius"/>
    </source>
</evidence>
<evidence type="ECO:0000256" key="3">
    <source>
        <dbReference type="ARBA" id="ARBA00022692"/>
    </source>
</evidence>
<evidence type="ECO:0000256" key="5">
    <source>
        <dbReference type="ARBA" id="ARBA00023136"/>
    </source>
</evidence>
<accession>A0A5J4RM14</accession>
<evidence type="ECO:0000313" key="7">
    <source>
        <dbReference type="EMBL" id="KAA6307531.1"/>
    </source>
</evidence>
<reference evidence="8" key="1">
    <citation type="submission" date="2019-03" db="EMBL/GenBank/DDBJ databases">
        <title>Single cell metagenomics reveals metabolic interactions within the superorganism composed of flagellate Streblomastix strix and complex community of Bacteroidetes bacteria on its surface.</title>
        <authorList>
            <person name="Treitli S.C."/>
            <person name="Kolisko M."/>
            <person name="Husnik F."/>
            <person name="Keeling P."/>
            <person name="Hampl V."/>
        </authorList>
    </citation>
    <scope>NUCLEOTIDE SEQUENCE</scope>
    <source>
        <strain evidence="8">STM</strain>
    </source>
</reference>
<keyword evidence="2" id="KW-0813">Transport</keyword>
<dbReference type="GO" id="GO:0006817">
    <property type="term" value="P:phosphate ion transport"/>
    <property type="evidence" value="ECO:0007669"/>
    <property type="project" value="InterPro"/>
</dbReference>
<dbReference type="InterPro" id="IPR001204">
    <property type="entry name" value="Phos_transporter"/>
</dbReference>
<dbReference type="Pfam" id="PF01384">
    <property type="entry name" value="PHO4"/>
    <property type="match status" value="1"/>
</dbReference>
<evidence type="ECO:0000256" key="1">
    <source>
        <dbReference type="ARBA" id="ARBA00004141"/>
    </source>
</evidence>
<organism evidence="8">
    <name type="scientific">termite gut metagenome</name>
    <dbReference type="NCBI Taxonomy" id="433724"/>
    <lineage>
        <taxon>unclassified sequences</taxon>
        <taxon>metagenomes</taxon>
        <taxon>organismal metagenomes</taxon>
    </lineage>
</organism>
<gene>
    <name evidence="8" type="ORF">EZS27_017520</name>
    <name evidence="7" type="ORF">EZS27_040799</name>
</gene>
<proteinExistence type="predicted"/>
<keyword evidence="3 6" id="KW-0812">Transmembrane</keyword>
<evidence type="ECO:0000313" key="8">
    <source>
        <dbReference type="EMBL" id="KAA6334143.1"/>
    </source>
</evidence>
<name>A0A5J4RM14_9ZZZZ</name>
<evidence type="ECO:0000256" key="2">
    <source>
        <dbReference type="ARBA" id="ARBA00022448"/>
    </source>
</evidence>
<evidence type="ECO:0000256" key="4">
    <source>
        <dbReference type="ARBA" id="ARBA00022989"/>
    </source>
</evidence>
<dbReference type="GO" id="GO:0016020">
    <property type="term" value="C:membrane"/>
    <property type="evidence" value="ECO:0007669"/>
    <property type="project" value="UniProtKB-SubCell"/>
</dbReference>
<keyword evidence="5 6" id="KW-0472">Membrane</keyword>
<protein>
    <submittedName>
        <fullName evidence="8">Low-affinity inorganic phosphate transporter 1</fullName>
    </submittedName>
</protein>
<keyword evidence="4 6" id="KW-1133">Transmembrane helix</keyword>
<dbReference type="GO" id="GO:0005315">
    <property type="term" value="F:phosphate transmembrane transporter activity"/>
    <property type="evidence" value="ECO:0007669"/>
    <property type="project" value="InterPro"/>
</dbReference>